<organism evidence="5 6">
    <name type="scientific">Burkholderia sola</name>
    <dbReference type="NCBI Taxonomy" id="2843302"/>
    <lineage>
        <taxon>Bacteria</taxon>
        <taxon>Pseudomonadati</taxon>
        <taxon>Pseudomonadota</taxon>
        <taxon>Betaproteobacteria</taxon>
        <taxon>Burkholderiales</taxon>
        <taxon>Burkholderiaceae</taxon>
        <taxon>Burkholderia</taxon>
        <taxon>Burkholderia cepacia complex</taxon>
    </lineage>
</organism>
<dbReference type="Proteomes" id="UP001548587">
    <property type="component" value="Unassembled WGS sequence"/>
</dbReference>
<protein>
    <submittedName>
        <fullName evidence="5">ABC transporter substrate-binding protein</fullName>
    </submittedName>
</protein>
<evidence type="ECO:0000259" key="4">
    <source>
        <dbReference type="Pfam" id="PF13458"/>
    </source>
</evidence>
<name>A0ABV2C9U7_9BURK</name>
<comment type="similarity">
    <text evidence="1">Belongs to the leucine-binding protein family.</text>
</comment>
<dbReference type="PANTHER" id="PTHR30483:SF38">
    <property type="entry name" value="BLR7848 PROTEIN"/>
    <property type="match status" value="1"/>
</dbReference>
<dbReference type="InterPro" id="IPR028081">
    <property type="entry name" value="Leu-bd"/>
</dbReference>
<evidence type="ECO:0000256" key="3">
    <source>
        <dbReference type="SAM" id="SignalP"/>
    </source>
</evidence>
<evidence type="ECO:0000256" key="1">
    <source>
        <dbReference type="ARBA" id="ARBA00010062"/>
    </source>
</evidence>
<proteinExistence type="inferred from homology"/>
<evidence type="ECO:0000256" key="2">
    <source>
        <dbReference type="ARBA" id="ARBA00022729"/>
    </source>
</evidence>
<accession>A0ABV2C9U7</accession>
<feature type="signal peptide" evidence="3">
    <location>
        <begin position="1"/>
        <end position="24"/>
    </location>
</feature>
<dbReference type="PANTHER" id="PTHR30483">
    <property type="entry name" value="LEUCINE-SPECIFIC-BINDING PROTEIN"/>
    <property type="match status" value="1"/>
</dbReference>
<feature type="chain" id="PRO_5046868551" evidence="3">
    <location>
        <begin position="25"/>
        <end position="385"/>
    </location>
</feature>
<dbReference type="InterPro" id="IPR028082">
    <property type="entry name" value="Peripla_BP_I"/>
</dbReference>
<sequence length="385" mass="40691">MKMNRWMEALLAAGLVCAAATASAQVKIGVTLSATGPAASLGIPEKNTIALLPKEIAGKSVQYIVLDDASDTSRAVQNVRKLIDEDHVDAIIGSSVTPNSLAMLDPVSQGKTPTISLAASAQIIAPMDAKRAWMFKVPQNDQLMADAIAGYMAKHGVKTVGFIGFADAYGDSWYKTFDAAAAKNGLKLVSNERYNRTDASVMGQVLKLLGSNPDAVLIAGSGTPAALPAKTLKERGYKGKVYQTHGVANNDFLRVCGKDCEGEILPAGPVLVTDQLPDSNPVKKPALGYKAAYEKAYGAGSLSTFGGHAWDAGLLLQRAIPDALKKGQPGTEAFREALRASLESVKDLPVSHGVINMTATDHNGFDTRARVMVQIVDGKWKLQAE</sequence>
<reference evidence="5 6" key="1">
    <citation type="submission" date="2024-06" db="EMBL/GenBank/DDBJ databases">
        <title>Burkholderia sola in Mexico.</title>
        <authorList>
            <person name="Estrada P."/>
        </authorList>
    </citation>
    <scope>NUCLEOTIDE SEQUENCE [LARGE SCALE GENOMIC DNA]</scope>
    <source>
        <strain evidence="5 6">CpTa8-5</strain>
    </source>
</reference>
<dbReference type="InterPro" id="IPR051010">
    <property type="entry name" value="BCAA_transport"/>
</dbReference>
<dbReference type="CDD" id="cd06333">
    <property type="entry name" value="PBP1_ABC_RPA1789-like"/>
    <property type="match status" value="1"/>
</dbReference>
<feature type="domain" description="Leucine-binding protein" evidence="4">
    <location>
        <begin position="25"/>
        <end position="367"/>
    </location>
</feature>
<dbReference type="Gene3D" id="3.40.50.2300">
    <property type="match status" value="2"/>
</dbReference>
<evidence type="ECO:0000313" key="6">
    <source>
        <dbReference type="Proteomes" id="UP001548587"/>
    </source>
</evidence>
<dbReference type="SUPFAM" id="SSF53822">
    <property type="entry name" value="Periplasmic binding protein-like I"/>
    <property type="match status" value="1"/>
</dbReference>
<gene>
    <name evidence="5" type="ORF">ABXL37_16565</name>
</gene>
<dbReference type="EMBL" id="JBEWCH010000009">
    <property type="protein sequence ID" value="MET1475870.1"/>
    <property type="molecule type" value="Genomic_DNA"/>
</dbReference>
<dbReference type="RefSeq" id="WP_124594456.1">
    <property type="nucleotide sequence ID" value="NZ_JBEWCG010000018.1"/>
</dbReference>
<dbReference type="Pfam" id="PF13458">
    <property type="entry name" value="Peripla_BP_6"/>
    <property type="match status" value="1"/>
</dbReference>
<keyword evidence="2 3" id="KW-0732">Signal</keyword>
<comment type="caution">
    <text evidence="5">The sequence shown here is derived from an EMBL/GenBank/DDBJ whole genome shotgun (WGS) entry which is preliminary data.</text>
</comment>
<evidence type="ECO:0000313" key="5">
    <source>
        <dbReference type="EMBL" id="MET1475870.1"/>
    </source>
</evidence>
<keyword evidence="6" id="KW-1185">Reference proteome</keyword>